<reference evidence="2 3" key="1">
    <citation type="journal article" date="2021" name="Elife">
        <title>Chloroplast acquisition without the gene transfer in kleptoplastic sea slugs, Plakobranchus ocellatus.</title>
        <authorList>
            <person name="Maeda T."/>
            <person name="Takahashi S."/>
            <person name="Yoshida T."/>
            <person name="Shimamura S."/>
            <person name="Takaki Y."/>
            <person name="Nagai Y."/>
            <person name="Toyoda A."/>
            <person name="Suzuki Y."/>
            <person name="Arimoto A."/>
            <person name="Ishii H."/>
            <person name="Satoh N."/>
            <person name="Nishiyama T."/>
            <person name="Hasebe M."/>
            <person name="Maruyama T."/>
            <person name="Minagawa J."/>
            <person name="Obokata J."/>
            <person name="Shigenobu S."/>
        </authorList>
    </citation>
    <scope>NUCLEOTIDE SEQUENCE [LARGE SCALE GENOMIC DNA]</scope>
</reference>
<keyword evidence="3" id="KW-1185">Reference proteome</keyword>
<sequence>MSKAGISVVQGLCRKFKMAASHLNVNGQTGDHCAQIFDVTGHETILEMARSFPENKRSLAQTSNDSFSPSDVHWRENDGQGAPKREKNK</sequence>
<feature type="compositionally biased region" description="Polar residues" evidence="1">
    <location>
        <begin position="58"/>
        <end position="69"/>
    </location>
</feature>
<gene>
    <name evidence="2" type="ORF">PoB_003572300</name>
</gene>
<dbReference type="Proteomes" id="UP000735302">
    <property type="component" value="Unassembled WGS sequence"/>
</dbReference>
<dbReference type="EMBL" id="BLXT01004061">
    <property type="protein sequence ID" value="GFO09218.1"/>
    <property type="molecule type" value="Genomic_DNA"/>
</dbReference>
<evidence type="ECO:0000313" key="2">
    <source>
        <dbReference type="EMBL" id="GFO09218.1"/>
    </source>
</evidence>
<protein>
    <submittedName>
        <fullName evidence="2">Uncharacterized protein</fullName>
    </submittedName>
</protein>
<proteinExistence type="predicted"/>
<name>A0AAV4APC6_9GAST</name>
<evidence type="ECO:0000313" key="3">
    <source>
        <dbReference type="Proteomes" id="UP000735302"/>
    </source>
</evidence>
<organism evidence="2 3">
    <name type="scientific">Plakobranchus ocellatus</name>
    <dbReference type="NCBI Taxonomy" id="259542"/>
    <lineage>
        <taxon>Eukaryota</taxon>
        <taxon>Metazoa</taxon>
        <taxon>Spiralia</taxon>
        <taxon>Lophotrochozoa</taxon>
        <taxon>Mollusca</taxon>
        <taxon>Gastropoda</taxon>
        <taxon>Heterobranchia</taxon>
        <taxon>Euthyneura</taxon>
        <taxon>Panpulmonata</taxon>
        <taxon>Sacoglossa</taxon>
        <taxon>Placobranchoidea</taxon>
        <taxon>Plakobranchidae</taxon>
        <taxon>Plakobranchus</taxon>
    </lineage>
</organism>
<feature type="compositionally biased region" description="Basic and acidic residues" evidence="1">
    <location>
        <begin position="72"/>
        <end position="89"/>
    </location>
</feature>
<comment type="caution">
    <text evidence="2">The sequence shown here is derived from an EMBL/GenBank/DDBJ whole genome shotgun (WGS) entry which is preliminary data.</text>
</comment>
<feature type="region of interest" description="Disordered" evidence="1">
    <location>
        <begin position="56"/>
        <end position="89"/>
    </location>
</feature>
<evidence type="ECO:0000256" key="1">
    <source>
        <dbReference type="SAM" id="MobiDB-lite"/>
    </source>
</evidence>
<accession>A0AAV4APC6</accession>
<dbReference type="AlphaFoldDB" id="A0AAV4APC6"/>